<protein>
    <submittedName>
        <fullName evidence="1">Uncharacterized protein</fullName>
    </submittedName>
</protein>
<comment type="caution">
    <text evidence="1">The sequence shown here is derived from an EMBL/GenBank/DDBJ whole genome shotgun (WGS) entry which is preliminary data.</text>
</comment>
<organism evidence="1 2">
    <name type="scientific">Stackebrandtia endophytica</name>
    <dbReference type="NCBI Taxonomy" id="1496996"/>
    <lineage>
        <taxon>Bacteria</taxon>
        <taxon>Bacillati</taxon>
        <taxon>Actinomycetota</taxon>
        <taxon>Actinomycetes</taxon>
        <taxon>Glycomycetales</taxon>
        <taxon>Glycomycetaceae</taxon>
        <taxon>Stackebrandtia</taxon>
    </lineage>
</organism>
<dbReference type="InterPro" id="IPR057705">
    <property type="entry name" value="DUF7945"/>
</dbReference>
<reference evidence="1 2" key="1">
    <citation type="submission" date="2019-06" db="EMBL/GenBank/DDBJ databases">
        <title>Sequencing the genomes of 1000 actinobacteria strains.</title>
        <authorList>
            <person name="Klenk H.-P."/>
        </authorList>
    </citation>
    <scope>NUCLEOTIDE SEQUENCE [LARGE SCALE GENOMIC DNA]</scope>
    <source>
        <strain evidence="1 2">DSM 45928</strain>
    </source>
</reference>
<dbReference type="EMBL" id="VFOW01000001">
    <property type="protein sequence ID" value="TQL76283.1"/>
    <property type="molecule type" value="Genomic_DNA"/>
</dbReference>
<dbReference type="Proteomes" id="UP000317043">
    <property type="component" value="Unassembled WGS sequence"/>
</dbReference>
<dbReference type="OrthoDB" id="4242038at2"/>
<dbReference type="RefSeq" id="WP_142037455.1">
    <property type="nucleotide sequence ID" value="NZ_JBHTGS010000001.1"/>
</dbReference>
<sequence length="128" mass="14796">MELEFPDMRAEVVELLRSLADREYQRRVWVDKVYPHDNFYDDFTMTVNILDDIRVLDEPEVQIGGVLASEDEAQLMRAVSASLNRLFNEYGTDRTDQFYIHVPEWRVVVDSAGAALAELLKNDATGKR</sequence>
<dbReference type="NCBIfam" id="NF047838">
    <property type="entry name" value="SCO4402_fam"/>
    <property type="match status" value="1"/>
</dbReference>
<proteinExistence type="predicted"/>
<dbReference type="InParanoid" id="A0A543AUL6"/>
<dbReference type="Pfam" id="PF25656">
    <property type="entry name" value="DUF7945"/>
    <property type="match status" value="1"/>
</dbReference>
<name>A0A543AUL6_9ACTN</name>
<evidence type="ECO:0000313" key="2">
    <source>
        <dbReference type="Proteomes" id="UP000317043"/>
    </source>
</evidence>
<evidence type="ECO:0000313" key="1">
    <source>
        <dbReference type="EMBL" id="TQL76283.1"/>
    </source>
</evidence>
<keyword evidence="2" id="KW-1185">Reference proteome</keyword>
<accession>A0A543AUL6</accession>
<dbReference type="AlphaFoldDB" id="A0A543AUL6"/>
<gene>
    <name evidence="1" type="ORF">FB566_1807</name>
</gene>